<dbReference type="FunFam" id="2.40.10.120:FF:000007">
    <property type="entry name" value="Periplasmic serine endoprotease DegP-like"/>
    <property type="match status" value="1"/>
</dbReference>
<keyword evidence="8" id="KW-0677">Repeat</keyword>
<evidence type="ECO:0000256" key="4">
    <source>
        <dbReference type="ARBA" id="ARBA00013035"/>
    </source>
</evidence>
<dbReference type="Proteomes" id="UP000094622">
    <property type="component" value="Unassembled WGS sequence"/>
</dbReference>
<keyword evidence="10 19" id="KW-0378">Hydrolase</keyword>
<evidence type="ECO:0000256" key="5">
    <source>
        <dbReference type="ARBA" id="ARBA00013958"/>
    </source>
</evidence>
<sequence length="418" mass="42777">MTDTKKTPIRGRIAAIAAACLMSTALVAPAILPATTPAAAALPGVDFSALAEKVLPAVVNVSTTQKVAQAGFDMRDLPQGTPFDEFFKQFRGQRGPGNGREQTENALGSGFIIDSSGYVVTNNHVVGAATDIKVTLQDGTTLPARLVGKDEKTDIAVLKVESDTPLPAVPFADSREIKVGEAVMAVGNPFGLGGTVTAGIVSARGRDIHSGPFDDYIQTDAAINKGNSGGPLFDMDGNVIGINTAIFSPSGGSVGIGFAIPATLARPIVDEIRDHGGVSRGWLGVAIQPVTKDIAESLGLPGEKGALVSSVNGGSPAAEAGVEPGDVITSVGGKPVEQFRDVARLVANVEPGSKTELEVTRDGRAMTLSVDVGTSPAAQTADAAKATRPTPGPSALRSVRSPPGSPKSWSCRTIAARW</sequence>
<keyword evidence="9" id="KW-0574">Periplasm</keyword>
<evidence type="ECO:0000256" key="1">
    <source>
        <dbReference type="ARBA" id="ARBA00001772"/>
    </source>
</evidence>
<evidence type="ECO:0000256" key="6">
    <source>
        <dbReference type="ARBA" id="ARBA00022670"/>
    </source>
</evidence>
<keyword evidence="12" id="KW-0346">Stress response</keyword>
<keyword evidence="11" id="KW-0720">Serine protease</keyword>
<evidence type="ECO:0000313" key="19">
    <source>
        <dbReference type="EMBL" id="ODN70540.1"/>
    </source>
</evidence>
<dbReference type="AlphaFoldDB" id="A0A1E3H2L3"/>
<evidence type="ECO:0000256" key="2">
    <source>
        <dbReference type="ARBA" id="ARBA00004418"/>
    </source>
</evidence>
<evidence type="ECO:0000256" key="10">
    <source>
        <dbReference type="ARBA" id="ARBA00022801"/>
    </source>
</evidence>
<name>A0A1E3H2L3_9HYPH</name>
<feature type="active site" description="Charge relay system" evidence="14">
    <location>
        <position position="228"/>
    </location>
</feature>
<dbReference type="SUPFAM" id="SSF50494">
    <property type="entry name" value="Trypsin-like serine proteases"/>
    <property type="match status" value="1"/>
</dbReference>
<evidence type="ECO:0000256" key="7">
    <source>
        <dbReference type="ARBA" id="ARBA00022729"/>
    </source>
</evidence>
<dbReference type="PATRIC" id="fig|1439726.3.peg.2263"/>
<dbReference type="Gene3D" id="2.40.10.120">
    <property type="match status" value="1"/>
</dbReference>
<dbReference type="PANTHER" id="PTHR22939:SF130">
    <property type="entry name" value="PERIPLASMIC SERINE ENDOPROTEASE DEGP-LIKE-RELATED"/>
    <property type="match status" value="1"/>
</dbReference>
<dbReference type="Pfam" id="PF13365">
    <property type="entry name" value="Trypsin_2"/>
    <property type="match status" value="1"/>
</dbReference>
<evidence type="ECO:0000256" key="16">
    <source>
        <dbReference type="SAM" id="MobiDB-lite"/>
    </source>
</evidence>
<dbReference type="CDD" id="cd10839">
    <property type="entry name" value="cpPDZ1_DegP-like"/>
    <property type="match status" value="1"/>
</dbReference>
<evidence type="ECO:0000256" key="13">
    <source>
        <dbReference type="ARBA" id="ARBA00032850"/>
    </source>
</evidence>
<dbReference type="InterPro" id="IPR009003">
    <property type="entry name" value="Peptidase_S1_PA"/>
</dbReference>
<dbReference type="SUPFAM" id="SSF50156">
    <property type="entry name" value="PDZ domain-like"/>
    <property type="match status" value="1"/>
</dbReference>
<comment type="subcellular location">
    <subcellularLocation>
        <location evidence="2">Periplasm</location>
    </subcellularLocation>
</comment>
<evidence type="ECO:0000256" key="12">
    <source>
        <dbReference type="ARBA" id="ARBA00023016"/>
    </source>
</evidence>
<dbReference type="SMART" id="SM00228">
    <property type="entry name" value="PDZ"/>
    <property type="match status" value="1"/>
</dbReference>
<feature type="active site" description="Charge relay system" evidence="14">
    <location>
        <position position="124"/>
    </location>
</feature>
<dbReference type="NCBIfam" id="TIGR02037">
    <property type="entry name" value="degP_htrA_DO"/>
    <property type="match status" value="1"/>
</dbReference>
<dbReference type="InterPro" id="IPR036034">
    <property type="entry name" value="PDZ_sf"/>
</dbReference>
<dbReference type="InterPro" id="IPR001478">
    <property type="entry name" value="PDZ"/>
</dbReference>
<feature type="chain" id="PRO_5038879914" description="Probable periplasmic serine endoprotease DegP-like" evidence="17">
    <location>
        <begin position="31"/>
        <end position="418"/>
    </location>
</feature>
<comment type="catalytic activity">
    <reaction evidence="1">
        <text>Acts on substrates that are at least partially unfolded. The cleavage site P1 residue is normally between a pair of hydrophobic residues, such as Val-|-Val.</text>
        <dbReference type="EC" id="3.4.21.107"/>
    </reaction>
</comment>
<reference evidence="19 20" key="1">
    <citation type="submission" date="2016-07" db="EMBL/GenBank/DDBJ databases">
        <title>Draft Genome Sequence of Methylobrevis pamukkalensis PK2.</title>
        <authorList>
            <person name="Vasilenko O.V."/>
            <person name="Doronina N.V."/>
            <person name="Shmareva M.N."/>
            <person name="Tarlachkov S.V."/>
            <person name="Mustakhimov I."/>
            <person name="Trotsenko Y.A."/>
        </authorList>
    </citation>
    <scope>NUCLEOTIDE SEQUENCE [LARGE SCALE GENOMIC DNA]</scope>
    <source>
        <strain evidence="19 20">PK2</strain>
    </source>
</reference>
<dbReference type="PRINTS" id="PR00834">
    <property type="entry name" value="PROTEASES2C"/>
</dbReference>
<organism evidence="19 20">
    <name type="scientific">Methylobrevis pamukkalensis</name>
    <dbReference type="NCBI Taxonomy" id="1439726"/>
    <lineage>
        <taxon>Bacteria</taxon>
        <taxon>Pseudomonadati</taxon>
        <taxon>Pseudomonadota</taxon>
        <taxon>Alphaproteobacteria</taxon>
        <taxon>Hyphomicrobiales</taxon>
        <taxon>Pleomorphomonadaceae</taxon>
        <taxon>Methylobrevis</taxon>
    </lineage>
</organism>
<dbReference type="RefSeq" id="WP_210183304.1">
    <property type="nucleotide sequence ID" value="NZ_MCRJ01000047.1"/>
</dbReference>
<gene>
    <name evidence="19" type="primary">degP1_2</name>
    <name evidence="19" type="ORF">A6302_02142</name>
</gene>
<dbReference type="GO" id="GO:0042597">
    <property type="term" value="C:periplasmic space"/>
    <property type="evidence" value="ECO:0007669"/>
    <property type="project" value="UniProtKB-SubCell"/>
</dbReference>
<evidence type="ECO:0000256" key="17">
    <source>
        <dbReference type="SAM" id="SignalP"/>
    </source>
</evidence>
<evidence type="ECO:0000256" key="8">
    <source>
        <dbReference type="ARBA" id="ARBA00022737"/>
    </source>
</evidence>
<comment type="similarity">
    <text evidence="3">Belongs to the peptidase S1C family.</text>
</comment>
<dbReference type="InterPro" id="IPR011782">
    <property type="entry name" value="Pept_S1C_Do"/>
</dbReference>
<feature type="binding site" evidence="15">
    <location>
        <position position="154"/>
    </location>
    <ligand>
        <name>substrate</name>
    </ligand>
</feature>
<feature type="signal peptide" evidence="17">
    <location>
        <begin position="1"/>
        <end position="30"/>
    </location>
</feature>
<keyword evidence="7 17" id="KW-0732">Signal</keyword>
<evidence type="ECO:0000256" key="15">
    <source>
        <dbReference type="PIRSR" id="PIRSR611782-2"/>
    </source>
</evidence>
<keyword evidence="6 19" id="KW-0645">Protease</keyword>
<feature type="active site" description="Charge relay system" evidence="14">
    <location>
        <position position="154"/>
    </location>
</feature>
<evidence type="ECO:0000256" key="3">
    <source>
        <dbReference type="ARBA" id="ARBA00010541"/>
    </source>
</evidence>
<feature type="binding site" evidence="15">
    <location>
        <position position="124"/>
    </location>
    <ligand>
        <name>substrate</name>
    </ligand>
</feature>
<dbReference type="Gene3D" id="2.30.42.10">
    <property type="match status" value="1"/>
</dbReference>
<protein>
    <recommendedName>
        <fullName evidence="5">Probable periplasmic serine endoprotease DegP-like</fullName>
        <ecNumber evidence="4">3.4.21.107</ecNumber>
    </recommendedName>
    <alternativeName>
        <fullName evidence="13">Protease Do</fullName>
    </alternativeName>
</protein>
<proteinExistence type="inferred from homology"/>
<dbReference type="GO" id="GO:0006508">
    <property type="term" value="P:proteolysis"/>
    <property type="evidence" value="ECO:0007669"/>
    <property type="project" value="UniProtKB-KW"/>
</dbReference>
<evidence type="ECO:0000313" key="20">
    <source>
        <dbReference type="Proteomes" id="UP000094622"/>
    </source>
</evidence>
<feature type="compositionally biased region" description="Low complexity" evidence="16">
    <location>
        <begin position="377"/>
        <end position="386"/>
    </location>
</feature>
<evidence type="ECO:0000256" key="11">
    <source>
        <dbReference type="ARBA" id="ARBA00022825"/>
    </source>
</evidence>
<dbReference type="EC" id="3.4.21.107" evidence="4"/>
<feature type="binding site" evidence="15">
    <location>
        <begin position="226"/>
        <end position="228"/>
    </location>
    <ligand>
        <name>substrate</name>
    </ligand>
</feature>
<feature type="domain" description="PDZ" evidence="18">
    <location>
        <begin position="268"/>
        <end position="363"/>
    </location>
</feature>
<dbReference type="InterPro" id="IPR001940">
    <property type="entry name" value="Peptidase_S1C"/>
</dbReference>
<evidence type="ECO:0000259" key="18">
    <source>
        <dbReference type="PROSITE" id="PS50106"/>
    </source>
</evidence>
<dbReference type="Pfam" id="PF13180">
    <property type="entry name" value="PDZ_2"/>
    <property type="match status" value="1"/>
</dbReference>
<accession>A0A1E3H2L3</accession>
<dbReference type="PROSITE" id="PS50106">
    <property type="entry name" value="PDZ"/>
    <property type="match status" value="1"/>
</dbReference>
<feature type="region of interest" description="Disordered" evidence="16">
    <location>
        <begin position="375"/>
        <end position="412"/>
    </location>
</feature>
<evidence type="ECO:0000256" key="9">
    <source>
        <dbReference type="ARBA" id="ARBA00022764"/>
    </source>
</evidence>
<dbReference type="GO" id="GO:0004252">
    <property type="term" value="F:serine-type endopeptidase activity"/>
    <property type="evidence" value="ECO:0007669"/>
    <property type="project" value="InterPro"/>
</dbReference>
<keyword evidence="20" id="KW-1185">Reference proteome</keyword>
<dbReference type="EMBL" id="MCRJ01000047">
    <property type="protein sequence ID" value="ODN70540.1"/>
    <property type="molecule type" value="Genomic_DNA"/>
</dbReference>
<evidence type="ECO:0000256" key="14">
    <source>
        <dbReference type="PIRSR" id="PIRSR611782-1"/>
    </source>
</evidence>
<dbReference type="PANTHER" id="PTHR22939">
    <property type="entry name" value="SERINE PROTEASE FAMILY S1C HTRA-RELATED"/>
    <property type="match status" value="1"/>
</dbReference>
<comment type="caution">
    <text evidence="19">The sequence shown here is derived from an EMBL/GenBank/DDBJ whole genome shotgun (WGS) entry which is preliminary data.</text>
</comment>